<dbReference type="PANTHER" id="PTHR23210:SF26">
    <property type="entry name" value="ACTIVATING TRANSCRIPTION FACTOR 7-INTERACTING PROTEIN 1"/>
    <property type="match status" value="1"/>
</dbReference>
<dbReference type="GO" id="GO:0005667">
    <property type="term" value="C:transcription regulator complex"/>
    <property type="evidence" value="ECO:0007669"/>
    <property type="project" value="TreeGrafter"/>
</dbReference>
<dbReference type="InterPro" id="IPR026085">
    <property type="entry name" value="ATF7-int"/>
</dbReference>
<feature type="region of interest" description="Disordered" evidence="2">
    <location>
        <begin position="305"/>
        <end position="329"/>
    </location>
</feature>
<dbReference type="PANTHER" id="PTHR23210">
    <property type="entry name" value="ACTIVATING TRANSCRIPTION FACTOR 7 INTERACTING PROTEIN"/>
    <property type="match status" value="1"/>
</dbReference>
<dbReference type="InterPro" id="IPR056565">
    <property type="entry name" value="Fn3_ATF7IP"/>
</dbReference>
<evidence type="ECO:0000256" key="1">
    <source>
        <dbReference type="SAM" id="Coils"/>
    </source>
</evidence>
<keyword evidence="1" id="KW-0175">Coiled coil</keyword>
<proteinExistence type="predicted"/>
<dbReference type="GO" id="GO:0003712">
    <property type="term" value="F:transcription coregulator activity"/>
    <property type="evidence" value="ECO:0007669"/>
    <property type="project" value="TreeGrafter"/>
</dbReference>
<dbReference type="InParanoid" id="E4Y202"/>
<feature type="region of interest" description="Disordered" evidence="2">
    <location>
        <begin position="1"/>
        <end position="70"/>
    </location>
</feature>
<feature type="region of interest" description="Disordered" evidence="2">
    <location>
        <begin position="664"/>
        <end position="701"/>
    </location>
</feature>
<protein>
    <recommendedName>
        <fullName evidence="3">Activating transcription factor 7-interacting protein Fn3 domain-containing protein</fullName>
    </recommendedName>
</protein>
<gene>
    <name evidence="4" type="ORF">GSOID_T00016185001</name>
</gene>
<sequence length="701" mass="77758">MENLNGHSTEVESGISALRKKEKAEKENRPIGRRNSSPAPASEVISSDDSNGPVENGNGREESQEVVSFTDELMKKKEEVKKHVKSNEKLKSELETANKELKEELRLAKEKLNLMTAERDNYQNLYRKLSEKFDEKVEQFKDGKDYRPAAKYDEIIPRRMAKFAERAAKGKTDVKEYKETLKNIQIISSNQKTIFDKLTLWIDDNKALTKQIAGLSENAERFNLLRKKTFSNNASNTILMDETPLHFKRLSIGNYHTPTPFKEISAKGSTVNGIHQSADSVSSGTVRGVHSRVNLSAARCSKIQSSPTIPSQVPVPQQAASKRPAVPNSTHQQVPYQVVNGMPLNLNNYNCMSISLPKDAKVIQSCQIINGKIVKTGTTRLGSSSVTNSPLMNSIAAKSVSSNSPSSPTHHSPKFSTPPEQVKLKRSPPPSKKRKSEEVNRASIDLTSDDEEQPKKKAMMSYPQAAFINAPGLVIANAVPINLVPANQPVPVRQQESPPRKNLPRMLDSDIPECNKVTLNDGAVRILPPLPVPPKFKMPKLMPSDLKQLPHTLQLEANFSGDNKMIIMWDNVKNSNEKKNRADAKTYELFVCTILDEEEKNEDGDPKPLKWKRIGGKDVPGHRIPVKCSLKNFPRKGNYIFIVRGKDCYGRVGSFSEFAVAKTPSVEASSELPSAPKKKEPPSGPLSDTPTSSVTKSTTIL</sequence>
<evidence type="ECO:0000313" key="4">
    <source>
        <dbReference type="EMBL" id="CBY15896.1"/>
    </source>
</evidence>
<dbReference type="AlphaFoldDB" id="E4Y202"/>
<dbReference type="Proteomes" id="UP000001307">
    <property type="component" value="Unassembled WGS sequence"/>
</dbReference>
<evidence type="ECO:0000259" key="3">
    <source>
        <dbReference type="Pfam" id="PF16794"/>
    </source>
</evidence>
<evidence type="ECO:0000313" key="5">
    <source>
        <dbReference type="Proteomes" id="UP000001307"/>
    </source>
</evidence>
<accession>E4Y202</accession>
<dbReference type="GO" id="GO:0005634">
    <property type="term" value="C:nucleus"/>
    <property type="evidence" value="ECO:0007669"/>
    <property type="project" value="TreeGrafter"/>
</dbReference>
<organism evidence="4">
    <name type="scientific">Oikopleura dioica</name>
    <name type="common">Tunicate</name>
    <dbReference type="NCBI Taxonomy" id="34765"/>
    <lineage>
        <taxon>Eukaryota</taxon>
        <taxon>Metazoa</taxon>
        <taxon>Chordata</taxon>
        <taxon>Tunicata</taxon>
        <taxon>Appendicularia</taxon>
        <taxon>Copelata</taxon>
        <taxon>Oikopleuridae</taxon>
        <taxon>Oikopleura</taxon>
    </lineage>
</organism>
<feature type="compositionally biased region" description="Polar residues" evidence="2">
    <location>
        <begin position="686"/>
        <end position="701"/>
    </location>
</feature>
<feature type="compositionally biased region" description="Polar residues" evidence="2">
    <location>
        <begin position="34"/>
        <end position="50"/>
    </location>
</feature>
<feature type="region of interest" description="Disordered" evidence="2">
    <location>
        <begin position="397"/>
        <end position="458"/>
    </location>
</feature>
<evidence type="ECO:0000256" key="2">
    <source>
        <dbReference type="SAM" id="MobiDB-lite"/>
    </source>
</evidence>
<dbReference type="GO" id="GO:0006355">
    <property type="term" value="P:regulation of DNA-templated transcription"/>
    <property type="evidence" value="ECO:0007669"/>
    <property type="project" value="TreeGrafter"/>
</dbReference>
<feature type="domain" description="Activating transcription factor 7-interacting protein Fn3" evidence="3">
    <location>
        <begin position="549"/>
        <end position="658"/>
    </location>
</feature>
<reference evidence="4" key="1">
    <citation type="journal article" date="2010" name="Science">
        <title>Plasticity of animal genome architecture unmasked by rapid evolution of a pelagic tunicate.</title>
        <authorList>
            <person name="Denoeud F."/>
            <person name="Henriet S."/>
            <person name="Mungpakdee S."/>
            <person name="Aury J.M."/>
            <person name="Da Silva C."/>
            <person name="Brinkmann H."/>
            <person name="Mikhaleva J."/>
            <person name="Olsen L.C."/>
            <person name="Jubin C."/>
            <person name="Canestro C."/>
            <person name="Bouquet J.M."/>
            <person name="Danks G."/>
            <person name="Poulain J."/>
            <person name="Campsteijn C."/>
            <person name="Adamski M."/>
            <person name="Cross I."/>
            <person name="Yadetie F."/>
            <person name="Muffato M."/>
            <person name="Louis A."/>
            <person name="Butcher S."/>
            <person name="Tsagkogeorga G."/>
            <person name="Konrad A."/>
            <person name="Singh S."/>
            <person name="Jensen M.F."/>
            <person name="Cong E.H."/>
            <person name="Eikeseth-Otteraa H."/>
            <person name="Noel B."/>
            <person name="Anthouard V."/>
            <person name="Porcel B.M."/>
            <person name="Kachouri-Lafond R."/>
            <person name="Nishino A."/>
            <person name="Ugolini M."/>
            <person name="Chourrout P."/>
            <person name="Nishida H."/>
            <person name="Aasland R."/>
            <person name="Huzurbazar S."/>
            <person name="Westhof E."/>
            <person name="Delsuc F."/>
            <person name="Lehrach H."/>
            <person name="Reinhardt R."/>
            <person name="Weissenbach J."/>
            <person name="Roy S.W."/>
            <person name="Artiguenave F."/>
            <person name="Postlethwait J.H."/>
            <person name="Manak J.R."/>
            <person name="Thompson E.M."/>
            <person name="Jaillon O."/>
            <person name="Du Pasquier L."/>
            <person name="Boudinot P."/>
            <person name="Liberles D.A."/>
            <person name="Volff J.N."/>
            <person name="Philippe H."/>
            <person name="Lenhard B."/>
            <person name="Roest Crollius H."/>
            <person name="Wincker P."/>
            <person name="Chourrout D."/>
        </authorList>
    </citation>
    <scope>NUCLEOTIDE SEQUENCE [LARGE SCALE GENOMIC DNA]</scope>
</reference>
<dbReference type="OrthoDB" id="2434995at2759"/>
<feature type="coiled-coil region" evidence="1">
    <location>
        <begin position="73"/>
        <end position="139"/>
    </location>
</feature>
<dbReference type="EMBL" id="FN653728">
    <property type="protein sequence ID" value="CBY15896.1"/>
    <property type="molecule type" value="Genomic_DNA"/>
</dbReference>
<feature type="compositionally biased region" description="Low complexity" evidence="2">
    <location>
        <begin position="397"/>
        <end position="419"/>
    </location>
</feature>
<keyword evidence="5" id="KW-1185">Reference proteome</keyword>
<dbReference type="Pfam" id="PF16794">
    <property type="entry name" value="fn3_4"/>
    <property type="match status" value="1"/>
</dbReference>
<feature type="compositionally biased region" description="Polar residues" evidence="2">
    <location>
        <begin position="305"/>
        <end position="320"/>
    </location>
</feature>
<name>E4Y202_OIKDI</name>